<feature type="transmembrane region" description="Helical" evidence="1">
    <location>
        <begin position="20"/>
        <end position="44"/>
    </location>
</feature>
<accession>A0A1G2HWJ6</accession>
<proteinExistence type="predicted"/>
<dbReference type="InterPro" id="IPR043728">
    <property type="entry name" value="DUF5671"/>
</dbReference>
<evidence type="ECO:0000259" key="2">
    <source>
        <dbReference type="Pfam" id="PF18920"/>
    </source>
</evidence>
<feature type="transmembrane region" description="Helical" evidence="1">
    <location>
        <begin position="168"/>
        <end position="190"/>
    </location>
</feature>
<feature type="transmembrane region" description="Helical" evidence="1">
    <location>
        <begin position="137"/>
        <end position="156"/>
    </location>
</feature>
<evidence type="ECO:0000313" key="4">
    <source>
        <dbReference type="Proteomes" id="UP000179183"/>
    </source>
</evidence>
<dbReference type="EMBL" id="MHOQ01000022">
    <property type="protein sequence ID" value="OGZ66779.1"/>
    <property type="molecule type" value="Genomic_DNA"/>
</dbReference>
<keyword evidence="1" id="KW-0812">Transmembrane</keyword>
<keyword evidence="1" id="KW-1133">Transmembrane helix</keyword>
<organism evidence="3 4">
    <name type="scientific">Candidatus Staskawiczbacteria bacterium RIFCSPHIGHO2_02_FULL_33_16</name>
    <dbReference type="NCBI Taxonomy" id="1802204"/>
    <lineage>
        <taxon>Bacteria</taxon>
        <taxon>Candidatus Staskawicziibacteriota</taxon>
    </lineage>
</organism>
<feature type="domain" description="DUF5671" evidence="2">
    <location>
        <begin position="18"/>
        <end position="154"/>
    </location>
</feature>
<dbReference type="Pfam" id="PF18920">
    <property type="entry name" value="DUF5671"/>
    <property type="match status" value="1"/>
</dbReference>
<protein>
    <recommendedName>
        <fullName evidence="2">DUF5671 domain-containing protein</fullName>
    </recommendedName>
</protein>
<feature type="transmembrane region" description="Helical" evidence="1">
    <location>
        <begin position="64"/>
        <end position="85"/>
    </location>
</feature>
<name>A0A1G2HWJ6_9BACT</name>
<sequence>MENNFKQIEAPKRNLPRDVFLHLLVIVTLYWSAVSFITLCWQYINYFFPDALTYGYEYMGFAGPIRFAVSSLIIVFPIFILISWFLNKIYAKETEVRESKIRKWLIYLTLFVAALVIIGDLIFVINTFLGGEIKARFILKALSVLLVTGAIFGYYLDDVRRSVASKSAKYFAWVTSAVILAVVVGAFFIVGSPMKARLAQFDQQRVNDLQNLQYQVVNYWQKKGELPKTVSDLNDSISGYFVPNDPESNQPYEYIIKDSVNLTFELCAVFNLDNNLNSNIRNQKSVPVPAMYPGEMPQNWNHGTGRVCFERIIDKQLYPPYPPLNWEK</sequence>
<dbReference type="AlphaFoldDB" id="A0A1G2HWJ6"/>
<comment type="caution">
    <text evidence="3">The sequence shown here is derived from an EMBL/GenBank/DDBJ whole genome shotgun (WGS) entry which is preliminary data.</text>
</comment>
<reference evidence="3 4" key="1">
    <citation type="journal article" date="2016" name="Nat. Commun.">
        <title>Thousands of microbial genomes shed light on interconnected biogeochemical processes in an aquifer system.</title>
        <authorList>
            <person name="Anantharaman K."/>
            <person name="Brown C.T."/>
            <person name="Hug L.A."/>
            <person name="Sharon I."/>
            <person name="Castelle C.J."/>
            <person name="Probst A.J."/>
            <person name="Thomas B.C."/>
            <person name="Singh A."/>
            <person name="Wilkins M.J."/>
            <person name="Karaoz U."/>
            <person name="Brodie E.L."/>
            <person name="Williams K.H."/>
            <person name="Hubbard S.S."/>
            <person name="Banfield J.F."/>
        </authorList>
    </citation>
    <scope>NUCLEOTIDE SEQUENCE [LARGE SCALE GENOMIC DNA]</scope>
</reference>
<feature type="transmembrane region" description="Helical" evidence="1">
    <location>
        <begin position="105"/>
        <end position="125"/>
    </location>
</feature>
<dbReference type="Proteomes" id="UP000179183">
    <property type="component" value="Unassembled WGS sequence"/>
</dbReference>
<evidence type="ECO:0000256" key="1">
    <source>
        <dbReference type="SAM" id="Phobius"/>
    </source>
</evidence>
<keyword evidence="1" id="KW-0472">Membrane</keyword>
<evidence type="ECO:0000313" key="3">
    <source>
        <dbReference type="EMBL" id="OGZ66779.1"/>
    </source>
</evidence>
<gene>
    <name evidence="3" type="ORF">A3D34_03660</name>
</gene>